<evidence type="ECO:0000256" key="7">
    <source>
        <dbReference type="SAM" id="SignalP"/>
    </source>
</evidence>
<keyword evidence="10" id="KW-1185">Reference proteome</keyword>
<keyword evidence="2" id="KW-0645">Protease</keyword>
<keyword evidence="6" id="KW-0325">Glycoprotein</keyword>
<evidence type="ECO:0000313" key="10">
    <source>
        <dbReference type="Proteomes" id="UP000290289"/>
    </source>
</evidence>
<proteinExistence type="inferred from homology"/>
<keyword evidence="7" id="KW-0732">Signal</keyword>
<evidence type="ECO:0000313" key="9">
    <source>
        <dbReference type="EMBL" id="RXH81677.1"/>
    </source>
</evidence>
<name>A0A498II27_MALDO</name>
<dbReference type="SMART" id="SM00645">
    <property type="entry name" value="Pept_C1"/>
    <property type="match status" value="1"/>
</dbReference>
<evidence type="ECO:0000256" key="4">
    <source>
        <dbReference type="ARBA" id="ARBA00022807"/>
    </source>
</evidence>
<comment type="caution">
    <text evidence="9">The sequence shown here is derived from an EMBL/GenBank/DDBJ whole genome shotgun (WGS) entry which is preliminary data.</text>
</comment>
<dbReference type="SUPFAM" id="SSF54001">
    <property type="entry name" value="Cysteine proteinases"/>
    <property type="match status" value="1"/>
</dbReference>
<accession>A0A498II27</accession>
<dbReference type="PANTHER" id="PTHR12411">
    <property type="entry name" value="CYSTEINE PROTEASE FAMILY C1-RELATED"/>
    <property type="match status" value="1"/>
</dbReference>
<feature type="domain" description="Peptidase C1A papain C-terminal" evidence="8">
    <location>
        <begin position="101"/>
        <end position="283"/>
    </location>
</feature>
<evidence type="ECO:0000259" key="8">
    <source>
        <dbReference type="SMART" id="SM00645"/>
    </source>
</evidence>
<keyword evidence="5" id="KW-1015">Disulfide bond</keyword>
<evidence type="ECO:0000256" key="3">
    <source>
        <dbReference type="ARBA" id="ARBA00022801"/>
    </source>
</evidence>
<evidence type="ECO:0000256" key="1">
    <source>
        <dbReference type="ARBA" id="ARBA00008455"/>
    </source>
</evidence>
<protein>
    <recommendedName>
        <fullName evidence="8">Peptidase C1A papain C-terminal domain-containing protein</fullName>
    </recommendedName>
</protein>
<organism evidence="9 10">
    <name type="scientific">Malus domestica</name>
    <name type="common">Apple</name>
    <name type="synonym">Pyrus malus</name>
    <dbReference type="NCBI Taxonomy" id="3750"/>
    <lineage>
        <taxon>Eukaryota</taxon>
        <taxon>Viridiplantae</taxon>
        <taxon>Streptophyta</taxon>
        <taxon>Embryophyta</taxon>
        <taxon>Tracheophyta</taxon>
        <taxon>Spermatophyta</taxon>
        <taxon>Magnoliopsida</taxon>
        <taxon>eudicotyledons</taxon>
        <taxon>Gunneridae</taxon>
        <taxon>Pentapetalae</taxon>
        <taxon>rosids</taxon>
        <taxon>fabids</taxon>
        <taxon>Rosales</taxon>
        <taxon>Rosaceae</taxon>
        <taxon>Amygdaloideae</taxon>
        <taxon>Maleae</taxon>
        <taxon>Malus</taxon>
    </lineage>
</organism>
<dbReference type="AlphaFoldDB" id="A0A498II27"/>
<dbReference type="GO" id="GO:0006508">
    <property type="term" value="P:proteolysis"/>
    <property type="evidence" value="ECO:0007669"/>
    <property type="project" value="UniProtKB-KW"/>
</dbReference>
<keyword evidence="4" id="KW-0788">Thiol protease</keyword>
<dbReference type="InterPro" id="IPR000668">
    <property type="entry name" value="Peptidase_C1A_C"/>
</dbReference>
<evidence type="ECO:0000256" key="6">
    <source>
        <dbReference type="ARBA" id="ARBA00023180"/>
    </source>
</evidence>
<evidence type="ECO:0000256" key="2">
    <source>
        <dbReference type="ARBA" id="ARBA00022670"/>
    </source>
</evidence>
<gene>
    <name evidence="9" type="ORF">DVH24_035098</name>
</gene>
<keyword evidence="3" id="KW-0378">Hydrolase</keyword>
<dbReference type="Pfam" id="PF08246">
    <property type="entry name" value="Inhibitor_I29"/>
    <property type="match status" value="1"/>
</dbReference>
<comment type="similarity">
    <text evidence="1">Belongs to the peptidase C1 family.</text>
</comment>
<dbReference type="InterPro" id="IPR038765">
    <property type="entry name" value="Papain-like_cys_pep_sf"/>
</dbReference>
<dbReference type="Gene3D" id="3.90.70.10">
    <property type="entry name" value="Cysteine proteinases"/>
    <property type="match status" value="1"/>
</dbReference>
<evidence type="ECO:0000256" key="5">
    <source>
        <dbReference type="ARBA" id="ARBA00023157"/>
    </source>
</evidence>
<sequence>MGRNPFATVVFVPLILDASSFQAFEEWTALRLTILKNNFEFVEKFNKNGKGFTVGLNHFADLTTEKITDGYYCRRVQYSDSATSMTISDNAVAVENIDNSTCSSIDWVEYGVVTPFRMLMAACCWAFAVVTGIEGIYGTQMGKEKMVPLSPQQLVDCDEFSNGCKGGLEDYAYEGIVSEASYPYKSNRGECNQGILESLPVVTRINSYQPVLPREEEALARAVCQQPVTAGIDPGSAAFVLYKGGIFTDECGTNLTHIVTIVSIGRDEPGTEYWRIKNSWGKE</sequence>
<dbReference type="EMBL" id="RDQH01000338">
    <property type="protein sequence ID" value="RXH81677.1"/>
    <property type="molecule type" value="Genomic_DNA"/>
</dbReference>
<reference evidence="9 10" key="1">
    <citation type="submission" date="2018-10" db="EMBL/GenBank/DDBJ databases">
        <title>A high-quality apple genome assembly.</title>
        <authorList>
            <person name="Hu J."/>
        </authorList>
    </citation>
    <scope>NUCLEOTIDE SEQUENCE [LARGE SCALE GENOMIC DNA]</scope>
    <source>
        <strain evidence="10">cv. HFTH1</strain>
        <tissue evidence="9">Young leaf</tissue>
    </source>
</reference>
<dbReference type="InterPro" id="IPR013128">
    <property type="entry name" value="Peptidase_C1A"/>
</dbReference>
<dbReference type="STRING" id="3750.A0A498II27"/>
<dbReference type="InterPro" id="IPR039417">
    <property type="entry name" value="Peptidase_C1A_papain-like"/>
</dbReference>
<dbReference type="GO" id="GO:0008234">
    <property type="term" value="F:cysteine-type peptidase activity"/>
    <property type="evidence" value="ECO:0007669"/>
    <property type="project" value="UniProtKB-KW"/>
</dbReference>
<dbReference type="InterPro" id="IPR013201">
    <property type="entry name" value="Prot_inhib_I29"/>
</dbReference>
<dbReference type="Proteomes" id="UP000290289">
    <property type="component" value="Chromosome 12"/>
</dbReference>
<dbReference type="Pfam" id="PF00112">
    <property type="entry name" value="Peptidase_C1"/>
    <property type="match status" value="1"/>
</dbReference>
<feature type="signal peptide" evidence="7">
    <location>
        <begin position="1"/>
        <end position="20"/>
    </location>
</feature>
<dbReference type="CDD" id="cd02248">
    <property type="entry name" value="Peptidase_C1A"/>
    <property type="match status" value="1"/>
</dbReference>
<feature type="chain" id="PRO_5019765038" description="Peptidase C1A papain C-terminal domain-containing protein" evidence="7">
    <location>
        <begin position="21"/>
        <end position="283"/>
    </location>
</feature>